<dbReference type="GO" id="GO:0030430">
    <property type="term" value="C:host cell cytoplasm"/>
    <property type="evidence" value="ECO:0007669"/>
    <property type="project" value="InterPro"/>
</dbReference>
<evidence type="ECO:0000313" key="1">
    <source>
        <dbReference type="EMBL" id="STM16530.1"/>
    </source>
</evidence>
<organism evidence="1 2">
    <name type="scientific">Escherichia coli</name>
    <dbReference type="NCBI Taxonomy" id="562"/>
    <lineage>
        <taxon>Bacteria</taxon>
        <taxon>Pseudomonadati</taxon>
        <taxon>Pseudomonadota</taxon>
        <taxon>Gammaproteobacteria</taxon>
        <taxon>Enterobacterales</taxon>
        <taxon>Enterobacteriaceae</taxon>
        <taxon>Escherichia</taxon>
    </lineage>
</organism>
<dbReference type="Pfam" id="PF05100">
    <property type="entry name" value="Phage_tail_L"/>
    <property type="match status" value="1"/>
</dbReference>
<dbReference type="InterPro" id="IPR006487">
    <property type="entry name" value="Phage_lambda_L"/>
</dbReference>
<dbReference type="Proteomes" id="UP000254174">
    <property type="component" value="Unassembled WGS sequence"/>
</dbReference>
<proteinExistence type="predicted"/>
<reference evidence="1 2" key="1">
    <citation type="submission" date="2018-06" db="EMBL/GenBank/DDBJ databases">
        <authorList>
            <consortium name="Pathogen Informatics"/>
            <person name="Doyle S."/>
        </authorList>
    </citation>
    <scope>NUCLEOTIDE SEQUENCE [LARGE SCALE GENOMIC DNA]</scope>
    <source>
        <strain evidence="1 2">NCTC7922</strain>
    </source>
</reference>
<dbReference type="GO" id="GO:0051536">
    <property type="term" value="F:iron-sulfur cluster binding"/>
    <property type="evidence" value="ECO:0007669"/>
    <property type="project" value="InterPro"/>
</dbReference>
<dbReference type="AlphaFoldDB" id="A0A377D831"/>
<sequence>MQDIHEESLNESVKSEQSPRVVLWEIDLTVQGGERYFFCNELNEKGEPVTWQGRQYQAYPIDGSGFEMSGKGSSARPLLTVSNLFGLVTGMAEDLQSLVGATVVRRRVYARFLDAVNFVAGNPEADPEQELSDRWVVEQMSQLTAMTASFVLATPTETDGALFPGRIMLANTCMWTYRSDECGYTGGAVADEFDKPTTDIRKDRCSKCMRGCELRRNVGNFGGFLSINKLSPVNPGL</sequence>
<dbReference type="EMBL" id="UGFC01000006">
    <property type="protein sequence ID" value="STM16530.1"/>
    <property type="molecule type" value="Genomic_DNA"/>
</dbReference>
<dbReference type="NCBIfam" id="TIGR01600">
    <property type="entry name" value="phage_tail_L"/>
    <property type="match status" value="1"/>
</dbReference>
<gene>
    <name evidence="1" type="ORF">NCTC7922_02938</name>
</gene>
<dbReference type="GO" id="GO:0046718">
    <property type="term" value="P:symbiont entry into host cell"/>
    <property type="evidence" value="ECO:0007669"/>
    <property type="project" value="InterPro"/>
</dbReference>
<accession>A0A377D831</accession>
<protein>
    <submittedName>
        <fullName evidence="1">Minor tail protein L</fullName>
    </submittedName>
</protein>
<name>A0A377D831_ECOLX</name>
<evidence type="ECO:0000313" key="2">
    <source>
        <dbReference type="Proteomes" id="UP000254174"/>
    </source>
</evidence>